<keyword evidence="7" id="KW-0238">DNA-binding</keyword>
<keyword evidence="10" id="KW-0472">Membrane</keyword>
<dbReference type="PROSITE" id="PS51192">
    <property type="entry name" value="HELICASE_ATP_BIND_1"/>
    <property type="match status" value="1"/>
</dbReference>
<evidence type="ECO:0000256" key="9">
    <source>
        <dbReference type="SAM" id="MobiDB-lite"/>
    </source>
</evidence>
<evidence type="ECO:0000256" key="5">
    <source>
        <dbReference type="ARBA" id="ARBA00022806"/>
    </source>
</evidence>
<evidence type="ECO:0000259" key="11">
    <source>
        <dbReference type="PROSITE" id="PS51192"/>
    </source>
</evidence>
<dbReference type="GO" id="GO:0017025">
    <property type="term" value="F:TBP-class protein binding"/>
    <property type="evidence" value="ECO:0007669"/>
    <property type="project" value="InterPro"/>
</dbReference>
<protein>
    <recommendedName>
        <fullName evidence="14">TATA-binding protein-associated factor BTAF1</fullName>
    </recommendedName>
</protein>
<dbReference type="InterPro" id="IPR014001">
    <property type="entry name" value="Helicase_ATP-bd"/>
</dbReference>
<evidence type="ECO:0000256" key="4">
    <source>
        <dbReference type="ARBA" id="ARBA00022801"/>
    </source>
</evidence>
<dbReference type="Gene3D" id="1.25.10.10">
    <property type="entry name" value="Leucine-rich Repeat Variant"/>
    <property type="match status" value="3"/>
</dbReference>
<dbReference type="SUPFAM" id="SSF48371">
    <property type="entry name" value="ARM repeat"/>
    <property type="match status" value="1"/>
</dbReference>
<feature type="region of interest" description="Disordered" evidence="9">
    <location>
        <begin position="243"/>
        <end position="290"/>
    </location>
</feature>
<evidence type="ECO:0000256" key="7">
    <source>
        <dbReference type="ARBA" id="ARBA00023125"/>
    </source>
</evidence>
<keyword evidence="6" id="KW-0067">ATP-binding</keyword>
<dbReference type="InterPro" id="IPR016024">
    <property type="entry name" value="ARM-type_fold"/>
</dbReference>
<dbReference type="Gene3D" id="3.40.50.300">
    <property type="entry name" value="P-loop containing nucleotide triphosphate hydrolases"/>
    <property type="match status" value="1"/>
</dbReference>
<proteinExistence type="predicted"/>
<evidence type="ECO:0000256" key="8">
    <source>
        <dbReference type="ARBA" id="ARBA00023242"/>
    </source>
</evidence>
<evidence type="ECO:0000256" key="1">
    <source>
        <dbReference type="ARBA" id="ARBA00004123"/>
    </source>
</evidence>
<dbReference type="CDD" id="cd18793">
    <property type="entry name" value="SF2_C_SNF"/>
    <property type="match status" value="1"/>
</dbReference>
<dbReference type="SMART" id="SM00487">
    <property type="entry name" value="DEXDc"/>
    <property type="match status" value="1"/>
</dbReference>
<dbReference type="FunFam" id="3.40.50.10810:FF:000009">
    <property type="entry name" value="B-TFIID TATA-box-binding protein-associated factor 1"/>
    <property type="match status" value="1"/>
</dbReference>
<dbReference type="Pfam" id="PF00176">
    <property type="entry name" value="SNF2-rel_dom"/>
    <property type="match status" value="1"/>
</dbReference>
<evidence type="ECO:0000259" key="12">
    <source>
        <dbReference type="PROSITE" id="PS51194"/>
    </source>
</evidence>
<feature type="compositionally biased region" description="Polar residues" evidence="9">
    <location>
        <begin position="260"/>
        <end position="282"/>
    </location>
</feature>
<keyword evidence="4" id="KW-0378">Hydrolase</keyword>
<dbReference type="GO" id="GO:0003677">
    <property type="term" value="F:DNA binding"/>
    <property type="evidence" value="ECO:0007669"/>
    <property type="project" value="UniProtKB-KW"/>
</dbReference>
<feature type="domain" description="Helicase C-terminal" evidence="12">
    <location>
        <begin position="1841"/>
        <end position="2012"/>
    </location>
</feature>
<dbReference type="Gene3D" id="3.40.50.10810">
    <property type="entry name" value="Tandem AAA-ATPase domain"/>
    <property type="match status" value="1"/>
</dbReference>
<dbReference type="InterPro" id="IPR038718">
    <property type="entry name" value="SNF2-like_sf"/>
</dbReference>
<dbReference type="InterPro" id="IPR000330">
    <property type="entry name" value="SNF2_N"/>
</dbReference>
<dbReference type="Pfam" id="PF00271">
    <property type="entry name" value="Helicase_C"/>
    <property type="match status" value="1"/>
</dbReference>
<keyword evidence="2" id="KW-0677">Repeat</keyword>
<dbReference type="FunFam" id="1.25.10.10:FF:000787">
    <property type="entry name" value="TATA-binding protein-associated factor BTAF1"/>
    <property type="match status" value="1"/>
</dbReference>
<dbReference type="Pfam" id="PF12054">
    <property type="entry name" value="DUF3535"/>
    <property type="match status" value="1"/>
</dbReference>
<dbReference type="InterPro" id="IPR044078">
    <property type="entry name" value="Mot1_ATP-bd"/>
</dbReference>
<evidence type="ECO:0000256" key="6">
    <source>
        <dbReference type="ARBA" id="ARBA00022840"/>
    </source>
</evidence>
<dbReference type="EMBL" id="LR031879">
    <property type="protein sequence ID" value="VDD57328.1"/>
    <property type="molecule type" value="Genomic_DNA"/>
</dbReference>
<keyword evidence="5" id="KW-0347">Helicase</keyword>
<dbReference type="InterPro" id="IPR001650">
    <property type="entry name" value="Helicase_C-like"/>
</dbReference>
<dbReference type="PANTHER" id="PTHR36498">
    <property type="entry name" value="TATA-BINDING PROTEIN-ASSOCIATED FACTOR 172"/>
    <property type="match status" value="1"/>
</dbReference>
<evidence type="ECO:0000313" key="13">
    <source>
        <dbReference type="EMBL" id="VDD57328.1"/>
    </source>
</evidence>
<feature type="region of interest" description="Disordered" evidence="9">
    <location>
        <begin position="2027"/>
        <end position="2047"/>
    </location>
</feature>
<keyword evidence="10" id="KW-1133">Transmembrane helix</keyword>
<dbReference type="GO" id="GO:0005634">
    <property type="term" value="C:nucleus"/>
    <property type="evidence" value="ECO:0007669"/>
    <property type="project" value="UniProtKB-SubCell"/>
</dbReference>
<dbReference type="FunFam" id="1.25.10.10:FF:000502">
    <property type="entry name" value="TATA-binding protein-associated factor BTAF1"/>
    <property type="match status" value="1"/>
</dbReference>
<evidence type="ECO:0008006" key="14">
    <source>
        <dbReference type="Google" id="ProtNLM"/>
    </source>
</evidence>
<keyword evidence="10" id="KW-0812">Transmembrane</keyword>
<dbReference type="InterPro" id="IPR049730">
    <property type="entry name" value="SNF2/RAD54-like_C"/>
</dbReference>
<feature type="domain" description="Helicase ATP-binding" evidence="11">
    <location>
        <begin position="1466"/>
        <end position="1636"/>
    </location>
</feature>
<dbReference type="FunFam" id="1.25.10.10:FF:000642">
    <property type="entry name" value="TATA-binding protein-associated factor BTAF1"/>
    <property type="match status" value="1"/>
</dbReference>
<dbReference type="InterPro" id="IPR011989">
    <property type="entry name" value="ARM-like"/>
</dbReference>
<feature type="transmembrane region" description="Helical" evidence="10">
    <location>
        <begin position="1869"/>
        <end position="1890"/>
    </location>
</feature>
<name>A0A3P6FW75_BRAOL</name>
<dbReference type="SUPFAM" id="SSF52540">
    <property type="entry name" value="P-loop containing nucleoside triphosphate hydrolases"/>
    <property type="match status" value="2"/>
</dbReference>
<dbReference type="GO" id="GO:0016887">
    <property type="term" value="F:ATP hydrolysis activity"/>
    <property type="evidence" value="ECO:0007669"/>
    <property type="project" value="InterPro"/>
</dbReference>
<dbReference type="InterPro" id="IPR022707">
    <property type="entry name" value="Mot1_central_dom"/>
</dbReference>
<dbReference type="PROSITE" id="PS51194">
    <property type="entry name" value="HELICASE_CTER"/>
    <property type="match status" value="1"/>
</dbReference>
<dbReference type="GO" id="GO:0004386">
    <property type="term" value="F:helicase activity"/>
    <property type="evidence" value="ECO:0007669"/>
    <property type="project" value="UniProtKB-KW"/>
</dbReference>
<sequence length="2081" mass="231397">MAQQQQSSRLSRLLTLLDTGSTQTTRLTAARQIGDIAKSHPQDLCSLLRKVLHYLRSRKWDTRVAAAHAIGAIVLNVKHTSLSELLNSLATKLGEAGLSGNVDEVVASGNLQSKLLENAPFRSFEMNKVLEFGALLASGGQEYDILNDNSKNPRDRMARQKKNLRRRLGLDMCEQFMDVNEMIGDEDLIEQKSNVHANGVGNRLYANYSPHHIQQFVSRMVPRVAHRRPSARELNLLKRKAKISSKDQAKGNCEGADVEMSSSHASTSKRTLSASMDSNKANIGNEDDMEPDADGRWPFHSFVEQLILDMFDPAWEIRHGSVMALREILMLHGGSAGVSTAEFSSDNGFDLNEDLTKVTREKEIDLNMQFSVNELEPLRKRPKIEDPSKSFVGNTVLEPMVSDYENSVKDEEVESLLPPVKVNGQVNFISTKEEPESSIDGSSCQSDRNHVAEVSNHVEDKSFVEKPLLPNKNQEENIEVLDLVKQARHSWIKNFEFLQDCTIRFLCVLSLDRFGDYISDQVVAPVREACAQALGATFKYMSPSLIYETLNILLQMQRRPEWEIRHGSLLGIKYLVAVRQEMLQDLLGHILPACKAGLEDSDDDVRAVAADALIPAAAAIVSLRGQTLLSIVMLLWDILLELDDLSPSTSSVMNLLAEIYSQDDMTVVMHEELSVGEGQKVDLNEMAHVESVRERRDVRESPYALSGLAPRLWPFTRHDITSVRFSAIRTLERLLEAGCRKNISEQSKSSFWPSSILGDTLRIVFQNLLLESTEEILECSERVWRLLVQCPVEDLEEAAKSYMASWIELAATPYGSTLDATKMFWPVAPPRMSHFKAAAKMKAVQLENEASSTLGFDYARSFASLGKNEDASARSTKIIVGSDMEMSVTRTRVVTASALGILASRLSDRSMQFVVDPLTSTLTSLSGVQRQVASVVLISWFREIKCKVPSPSDGSGSLPGFPTPLKKWMLDLLACSDPAFPTKDILLPYAELSRTYTKMRNEASQLLHTVETYHCFDKLLSTTKLNADSLSADETIEFASTLALWNKDSAEKESLEKQVFEDVESSRQQLLSTAGYLKCVQNNLHITVTSLIAAAVVWMSEFPSRLNPIILPLMASIKREQEQILQQKAAEALAELIAYCVDRKPSPNDKLIKNICSLTCMDPSETPQASIIRSIDIVDDLDFLSSRSNAGKQKSKAVLAGGEDRSKVEGFITRRGAELALKHLSVKFGGSLFDKLPKLWECLTEVLIPVTPEDQQNFDLKIESVSDPQVLINNIQVVRSVAPVMEETLKPRLLSLLPCIFKCVRHSHVAVRLAASRCVMTMAKSMTTNVMAAVVENAIPMLGDLTCVNARQGAGMLIGLLVQGLGVELVPYSPLLVVPLLRCMSDVDSSVRQSVTRSFAALVPMLPLARGVPPPVGLSQDLSSNAEDAKFLEQLLDNSHIDDYKLCTELKVTLRRYQQEGINWLGFLKRFKLHGILCDDMGLGKTLQASAIVASDAAERRGVTDEPDVFPSIIVCPSTLVGHWAFEIEKYIDLSLLSVLQYVGSAQDRVSLRELFKNHNVIITSYDVVRKDADYLTQFSWNYCILDEGHIIKNAKSKITSAVKQLKAQHRLILSGTPIQNNIIELWSLFDFLMPGFLGTERQFQASYGKPLLAARDPKCSAKDAEAGVLAMEALHKQVMPFLLRRTKEEVLSDLPEKIIQDRYCDLSPVQLKLYEQFSGSHAKQEISTVIKVDGSADSSNVEVAPTKASTHVFQALQYLLKLCSHPLLVLGEKVTEPVASDLAAMINGCSDIITELHKVQHSPKLVALQEILEECGIGSEASSSDGTLSVGQHRVLIFAQHKALLDIIEKDLFQAHMKRRVQLVNLHFLLYNDLVYWTILLLICLCLFLESSVTYMRLDGSVVPEKRFEIVKAFNSDPTIDVLLLTTHVGGLGLNLTSADTIVFMEHDWNPMRDHQAMDRAHRLGQKRVVNVHRLIMRGTLEEKVMSLQRFKVSVANTVINAENASMKTMNTDQLLDLFASAETSKKGGASSKKGAEDNDQTAGTGKGIKAILGNLEELWDQSQYTEEYNLNQFLAKLNG</sequence>
<keyword evidence="8" id="KW-0539">Nucleus</keyword>
<reference evidence="13" key="1">
    <citation type="submission" date="2018-11" db="EMBL/GenBank/DDBJ databases">
        <authorList>
            <consortium name="Genoscope - CEA"/>
            <person name="William W."/>
        </authorList>
    </citation>
    <scope>NUCLEOTIDE SEQUENCE</scope>
</reference>
<dbReference type="InterPro" id="IPR027417">
    <property type="entry name" value="P-loop_NTPase"/>
</dbReference>
<dbReference type="InterPro" id="IPR044972">
    <property type="entry name" value="Mot1"/>
</dbReference>
<evidence type="ECO:0000256" key="3">
    <source>
        <dbReference type="ARBA" id="ARBA00022741"/>
    </source>
</evidence>
<comment type="subcellular location">
    <subcellularLocation>
        <location evidence="1">Nucleus</location>
    </subcellularLocation>
</comment>
<evidence type="ECO:0000256" key="2">
    <source>
        <dbReference type="ARBA" id="ARBA00022737"/>
    </source>
</evidence>
<keyword evidence="3" id="KW-0547">Nucleotide-binding</keyword>
<dbReference type="GO" id="GO:0005524">
    <property type="term" value="F:ATP binding"/>
    <property type="evidence" value="ECO:0007669"/>
    <property type="project" value="UniProtKB-KW"/>
</dbReference>
<dbReference type="CDD" id="cd17999">
    <property type="entry name" value="DEXHc_Mot1"/>
    <property type="match status" value="1"/>
</dbReference>
<accession>A0A3P6FW75</accession>
<organism evidence="13">
    <name type="scientific">Brassica oleracea</name>
    <name type="common">Wild cabbage</name>
    <dbReference type="NCBI Taxonomy" id="3712"/>
    <lineage>
        <taxon>Eukaryota</taxon>
        <taxon>Viridiplantae</taxon>
        <taxon>Streptophyta</taxon>
        <taxon>Embryophyta</taxon>
        <taxon>Tracheophyta</taxon>
        <taxon>Spermatophyta</taxon>
        <taxon>Magnoliopsida</taxon>
        <taxon>eudicotyledons</taxon>
        <taxon>Gunneridae</taxon>
        <taxon>Pentapetalae</taxon>
        <taxon>rosids</taxon>
        <taxon>malvids</taxon>
        <taxon>Brassicales</taxon>
        <taxon>Brassicaceae</taxon>
        <taxon>Brassiceae</taxon>
        <taxon>Brassica</taxon>
    </lineage>
</organism>
<gene>
    <name evidence="13" type="ORF">BOLC8T50557H</name>
</gene>
<evidence type="ECO:0000256" key="10">
    <source>
        <dbReference type="SAM" id="Phobius"/>
    </source>
</evidence>
<dbReference type="SMART" id="SM00490">
    <property type="entry name" value="HELICc"/>
    <property type="match status" value="1"/>
</dbReference>
<dbReference type="PANTHER" id="PTHR36498:SF1">
    <property type="entry name" value="TATA-BINDING PROTEIN-ASSOCIATED FACTOR 172"/>
    <property type="match status" value="1"/>
</dbReference>